<evidence type="ECO:0000313" key="8">
    <source>
        <dbReference type="EMBL" id="RGV56388.1"/>
    </source>
</evidence>
<accession>A0A412YG58</accession>
<evidence type="ECO:0000256" key="1">
    <source>
        <dbReference type="ARBA" id="ARBA00004442"/>
    </source>
</evidence>
<comment type="caution">
    <text evidence="8">The sequence shown here is derived from an EMBL/GenBank/DDBJ whole genome shotgun (WGS) entry which is preliminary data.</text>
</comment>
<protein>
    <submittedName>
        <fullName evidence="8">RagB/SusD family nutrient uptake outer membrane protein</fullName>
    </submittedName>
</protein>
<evidence type="ECO:0000256" key="3">
    <source>
        <dbReference type="ARBA" id="ARBA00022729"/>
    </source>
</evidence>
<dbReference type="PROSITE" id="PS51257">
    <property type="entry name" value="PROKAR_LIPOPROTEIN"/>
    <property type="match status" value="1"/>
</dbReference>
<evidence type="ECO:0000256" key="5">
    <source>
        <dbReference type="ARBA" id="ARBA00023237"/>
    </source>
</evidence>
<proteinExistence type="inferred from homology"/>
<keyword evidence="4" id="KW-0472">Membrane</keyword>
<organism evidence="8 9">
    <name type="scientific">Bacteroides intestinalis</name>
    <dbReference type="NCBI Taxonomy" id="329854"/>
    <lineage>
        <taxon>Bacteria</taxon>
        <taxon>Pseudomonadati</taxon>
        <taxon>Bacteroidota</taxon>
        <taxon>Bacteroidia</taxon>
        <taxon>Bacteroidales</taxon>
        <taxon>Bacteroidaceae</taxon>
        <taxon>Bacteroides</taxon>
    </lineage>
</organism>
<dbReference type="SUPFAM" id="SSF48452">
    <property type="entry name" value="TPR-like"/>
    <property type="match status" value="1"/>
</dbReference>
<evidence type="ECO:0000256" key="4">
    <source>
        <dbReference type="ARBA" id="ARBA00023136"/>
    </source>
</evidence>
<gene>
    <name evidence="8" type="ORF">DWW10_05280</name>
</gene>
<dbReference type="Pfam" id="PF14322">
    <property type="entry name" value="SusD-like_3"/>
    <property type="match status" value="1"/>
</dbReference>
<dbReference type="InterPro" id="IPR033985">
    <property type="entry name" value="SusD-like_N"/>
</dbReference>
<dbReference type="RefSeq" id="WP_118421552.1">
    <property type="nucleotide sequence ID" value="NZ_QRZF01000003.1"/>
</dbReference>
<dbReference type="GO" id="GO:0009279">
    <property type="term" value="C:cell outer membrane"/>
    <property type="evidence" value="ECO:0007669"/>
    <property type="project" value="UniProtKB-SubCell"/>
</dbReference>
<dbReference type="InterPro" id="IPR011990">
    <property type="entry name" value="TPR-like_helical_dom_sf"/>
</dbReference>
<name>A0A412YG58_9BACE</name>
<dbReference type="Gene3D" id="1.25.40.390">
    <property type="match status" value="1"/>
</dbReference>
<evidence type="ECO:0000256" key="2">
    <source>
        <dbReference type="ARBA" id="ARBA00006275"/>
    </source>
</evidence>
<feature type="domain" description="SusD-like N-terminal" evidence="7">
    <location>
        <begin position="84"/>
        <end position="220"/>
    </location>
</feature>
<evidence type="ECO:0000313" key="9">
    <source>
        <dbReference type="Proteomes" id="UP000283850"/>
    </source>
</evidence>
<dbReference type="Proteomes" id="UP000283850">
    <property type="component" value="Unassembled WGS sequence"/>
</dbReference>
<reference evidence="8 9" key="1">
    <citation type="submission" date="2018-08" db="EMBL/GenBank/DDBJ databases">
        <title>A genome reference for cultivated species of the human gut microbiota.</title>
        <authorList>
            <person name="Zou Y."/>
            <person name="Xue W."/>
            <person name="Luo G."/>
        </authorList>
    </citation>
    <scope>NUCLEOTIDE SEQUENCE [LARGE SCALE GENOMIC DNA]</scope>
    <source>
        <strain evidence="8 9">AF14-32</strain>
    </source>
</reference>
<keyword evidence="3" id="KW-0732">Signal</keyword>
<dbReference type="EMBL" id="QRZF01000003">
    <property type="protein sequence ID" value="RGV56388.1"/>
    <property type="molecule type" value="Genomic_DNA"/>
</dbReference>
<keyword evidence="5" id="KW-0998">Cell outer membrane</keyword>
<feature type="domain" description="RagB/SusD" evidence="6">
    <location>
        <begin position="391"/>
        <end position="587"/>
    </location>
</feature>
<comment type="similarity">
    <text evidence="2">Belongs to the SusD family.</text>
</comment>
<comment type="subcellular location">
    <subcellularLocation>
        <location evidence="1">Cell outer membrane</location>
    </subcellularLocation>
</comment>
<evidence type="ECO:0000259" key="6">
    <source>
        <dbReference type="Pfam" id="PF07980"/>
    </source>
</evidence>
<evidence type="ECO:0000259" key="7">
    <source>
        <dbReference type="Pfam" id="PF14322"/>
    </source>
</evidence>
<dbReference type="InterPro" id="IPR012944">
    <property type="entry name" value="SusD_RagB_dom"/>
</dbReference>
<dbReference type="AlphaFoldDB" id="A0A412YG58"/>
<dbReference type="Pfam" id="PF07980">
    <property type="entry name" value="SusD_RagB"/>
    <property type="match status" value="1"/>
</dbReference>
<sequence>MKKKYIIGCMLAGLLLVSCNESSFLKETPKDFNSTGNSFITETDFNMSLNNLYNLIRLEYYGVDENTPFDYIYGTDLIYDGEPGTTNRSANMNAAFNPTASIPKVHWDNLYKIISEANTILSRLATADITDDSKRTIEAKALFFRGMSYRTLAYLYGGVPIVLEELETPKTDFVRNTREETLQQAIDDVKKAAENLPDITAVKDGEISSPAAYHLLSEIYIAVGKNQEAVDAASKVINNPALALMKQRFGSRANETPGDVYWDLYQVNNQNRATGNTECLWVIQYETNLPGGGSSTADLKNGGNYMLERHCAPMVRDVKLRVKEVIDGKEVTKDYTPFRWPVSDYTGGRGIGWGISTTYFTNTIWEDDFTGDIRNANHNFVRKFAVTKEDFKQKFGIDTIDVDNPPVNLIVGQGGSMTIPGRYLYAYQSKVTTPYNHPEELYANKATFELKAIAGTTYTDQYMFRLAETYLLRAEAYLNLNNKELAATDINEVRGRAHAKPVEASRVDLDYILDERMRELGVEEKRRITLMRTGKLYERVMKHNPFYANPETCGDGIGMLEKYNLWPIPQSAIEANIGAKLDQNPGYN</sequence>